<dbReference type="GO" id="GO:0000785">
    <property type="term" value="C:chromatin"/>
    <property type="evidence" value="ECO:0007669"/>
    <property type="project" value="TreeGrafter"/>
</dbReference>
<dbReference type="GO" id="GO:0008270">
    <property type="term" value="F:zinc ion binding"/>
    <property type="evidence" value="ECO:0007669"/>
    <property type="project" value="UniProtKB-KW"/>
</dbReference>
<comment type="caution">
    <text evidence="9">The sequence shown here is derived from an EMBL/GenBank/DDBJ whole genome shotgun (WGS) entry which is preliminary data.</text>
</comment>
<evidence type="ECO:0000313" key="9">
    <source>
        <dbReference type="EMBL" id="CDH52763.1"/>
    </source>
</evidence>
<dbReference type="AlphaFoldDB" id="A0A068RRE9"/>
<evidence type="ECO:0000256" key="2">
    <source>
        <dbReference type="ARBA" id="ARBA00022737"/>
    </source>
</evidence>
<dbReference type="OrthoDB" id="4748970at2759"/>
<dbReference type="GO" id="GO:0000981">
    <property type="term" value="F:DNA-binding transcription factor activity, RNA polymerase II-specific"/>
    <property type="evidence" value="ECO:0007669"/>
    <property type="project" value="TreeGrafter"/>
</dbReference>
<keyword evidence="1" id="KW-0479">Metal-binding</keyword>
<dbReference type="InterPro" id="IPR001357">
    <property type="entry name" value="BRCT_dom"/>
</dbReference>
<feature type="domain" description="C2H2-type" evidence="7">
    <location>
        <begin position="625"/>
        <end position="655"/>
    </location>
</feature>
<evidence type="ECO:0000313" key="10">
    <source>
        <dbReference type="Proteomes" id="UP000027586"/>
    </source>
</evidence>
<dbReference type="Gene3D" id="3.10.28.10">
    <property type="entry name" value="Homing endonucleases"/>
    <property type="match status" value="1"/>
</dbReference>
<feature type="region of interest" description="Disordered" evidence="6">
    <location>
        <begin position="736"/>
        <end position="759"/>
    </location>
</feature>
<dbReference type="GO" id="GO:0031519">
    <property type="term" value="C:PcG protein complex"/>
    <property type="evidence" value="ECO:0007669"/>
    <property type="project" value="TreeGrafter"/>
</dbReference>
<dbReference type="SUPFAM" id="SSF52113">
    <property type="entry name" value="BRCT domain"/>
    <property type="match status" value="1"/>
</dbReference>
<evidence type="ECO:0000256" key="6">
    <source>
        <dbReference type="SAM" id="MobiDB-lite"/>
    </source>
</evidence>
<dbReference type="InterPro" id="IPR036236">
    <property type="entry name" value="Znf_C2H2_sf"/>
</dbReference>
<feature type="domain" description="C2H2-type" evidence="7">
    <location>
        <begin position="539"/>
        <end position="567"/>
    </location>
</feature>
<dbReference type="Gene3D" id="3.30.160.60">
    <property type="entry name" value="Classic Zinc Finger"/>
    <property type="match status" value="2"/>
</dbReference>
<evidence type="ECO:0000256" key="1">
    <source>
        <dbReference type="ARBA" id="ARBA00022723"/>
    </source>
</evidence>
<evidence type="ECO:0000259" key="8">
    <source>
        <dbReference type="PROSITE" id="PS50172"/>
    </source>
</evidence>
<keyword evidence="4" id="KW-0862">Zinc</keyword>
<dbReference type="PROSITE" id="PS50157">
    <property type="entry name" value="ZINC_FINGER_C2H2_2"/>
    <property type="match status" value="5"/>
</dbReference>
<feature type="domain" description="C2H2-type" evidence="7">
    <location>
        <begin position="509"/>
        <end position="539"/>
    </location>
</feature>
<evidence type="ECO:0000259" key="7">
    <source>
        <dbReference type="PROSITE" id="PS50157"/>
    </source>
</evidence>
<dbReference type="EMBL" id="CBTN010000014">
    <property type="protein sequence ID" value="CDH52763.1"/>
    <property type="molecule type" value="Genomic_DNA"/>
</dbReference>
<dbReference type="Proteomes" id="UP000027586">
    <property type="component" value="Unassembled WGS sequence"/>
</dbReference>
<dbReference type="PROSITE" id="PS00028">
    <property type="entry name" value="ZINC_FINGER_C2H2_1"/>
    <property type="match status" value="6"/>
</dbReference>
<dbReference type="SMART" id="SM00355">
    <property type="entry name" value="ZnF_C2H2"/>
    <property type="match status" value="7"/>
</dbReference>
<feature type="domain" description="C2H2-type" evidence="7">
    <location>
        <begin position="566"/>
        <end position="594"/>
    </location>
</feature>
<keyword evidence="10" id="KW-1185">Reference proteome</keyword>
<dbReference type="PANTHER" id="PTHR14003:SF19">
    <property type="entry name" value="YY2 TRANSCRIPTION FACTOR"/>
    <property type="match status" value="1"/>
</dbReference>
<evidence type="ECO:0000256" key="3">
    <source>
        <dbReference type="ARBA" id="ARBA00022771"/>
    </source>
</evidence>
<proteinExistence type="predicted"/>
<dbReference type="SUPFAM" id="SSF57667">
    <property type="entry name" value="beta-beta-alpha zinc fingers"/>
    <property type="match status" value="1"/>
</dbReference>
<reference evidence="9" key="1">
    <citation type="submission" date="2013-08" db="EMBL/GenBank/DDBJ databases">
        <title>Gene expansion shapes genome architecture in the human pathogen Lichtheimia corymbifera: an evolutionary genomics analysis in the ancient terrestrial Mucorales (Mucoromycotina).</title>
        <authorList>
            <person name="Schwartze V.U."/>
            <person name="Winter S."/>
            <person name="Shelest E."/>
            <person name="Marcet-Houben M."/>
            <person name="Horn F."/>
            <person name="Wehner S."/>
            <person name="Hoffmann K."/>
            <person name="Riege K."/>
            <person name="Sammeth M."/>
            <person name="Nowrousian M."/>
            <person name="Valiante V."/>
            <person name="Linde J."/>
            <person name="Jacobsen I.D."/>
            <person name="Marz M."/>
            <person name="Brakhage A.A."/>
            <person name="Gabaldon T."/>
            <person name="Bocker S."/>
            <person name="Voigt K."/>
        </authorList>
    </citation>
    <scope>NUCLEOTIDE SEQUENCE [LARGE SCALE GENOMIC DNA]</scope>
    <source>
        <strain evidence="9">FSU 9682</strain>
    </source>
</reference>
<accession>A0A068RRE9</accession>
<keyword evidence="3 5" id="KW-0863">Zinc-finger</keyword>
<sequence length="979" mass="112525">MLEACMNNDDYVYNIGSNPPKENDPLFYDEILLEDNGSDDDDEYDDVNAMYDEYELEISSKHDIDKMIFESTATDDSAEQTTLYEQNMACGNEFIHDNDEDMTCVDTLNDYGDEDMAYDDEYIDPSDEDMICDDEYYIDHHDEDVVCDDQHDINTPPVPHVPTLTARKRPKRSYLTTRPTLSHTTSYTPQNDMQMMHTTVHKAPTDSLTLIGILNDKLSVHRSCFLGFFCGDGCNCKHKRGIVQRSTEFYWLDTFIKSLKCTNRNLKFYPHPPQEEVKERYAAGDYGVVTIEFSSRELGELLDMTGCSSSRIKNADFDLLAITFPDDLPNRGLHIILFILWYYAADGCLLWRPEQDVENPGRVLAGINLAARDKTMLIWMQTELAKLNVKSNIVGQETDPVYNLNIGKRELVRHKDLFLAAIGKTHPLTRVVGQDTCVLCLTALNHFLLGLGMAPVKNTRECHPVKIAAYLRSVNPRKNHLAKKYHDMCMKRIRDNMPNNVVNEKGRLHRCDLCTKSYHRPDMLIAHKVREHGHKGEEWKCDECEMVLSTKTTLRLHKFNLHSGEIPCEQCNETFENYRTYYSHKVVTHKCEEIMCPWEHCDKTFTTKKRFYRHVHNHNCAENKLQCPIEGCTRLFLRHDHLRDHVDSIHKREEVPCRVDGCDATFYSQGQEYTHYQRMHVKRHHCTHPGCEASFGKPSDLQRHVLCNHENPDLSDVLVEEEASSKDLQELVDQLATNDSKSGKRTATEAGLPSSTNAAKKKVGAMDQLLTQNHASGDNVPRIVFSNVPVHDQLVFVGMIKSSPLNATIILDKSYIEEATHVVTYIEDPSTMRTPSFLYAINDSTMHIVNTHWIADSIVNCRWMDEEPYKAATPRKDVLQDIQLTFIGNPYPLRNAIERASKVSGAHIWGKRPAWQSRLNTSKVVHDLTSNEIDPNITICIVTDEKTFVHKKPKLKNAQVRTMRWLIEVLAHQREINRI</sequence>
<feature type="domain" description="BRCT" evidence="8">
    <location>
        <begin position="817"/>
        <end position="871"/>
    </location>
</feature>
<protein>
    <submittedName>
        <fullName evidence="9">Uncharacterized protein</fullName>
    </submittedName>
</protein>
<evidence type="ECO:0000256" key="4">
    <source>
        <dbReference type="ARBA" id="ARBA00022833"/>
    </source>
</evidence>
<gene>
    <name evidence="9" type="ORF">LCOR_04204.1</name>
</gene>
<organism evidence="9 10">
    <name type="scientific">Lichtheimia corymbifera JMRC:FSU:9682</name>
    <dbReference type="NCBI Taxonomy" id="1263082"/>
    <lineage>
        <taxon>Eukaryota</taxon>
        <taxon>Fungi</taxon>
        <taxon>Fungi incertae sedis</taxon>
        <taxon>Mucoromycota</taxon>
        <taxon>Mucoromycotina</taxon>
        <taxon>Mucoromycetes</taxon>
        <taxon>Mucorales</taxon>
        <taxon>Lichtheimiaceae</taxon>
        <taxon>Lichtheimia</taxon>
    </lineage>
</organism>
<name>A0A068RRE9_9FUNG</name>
<dbReference type="GO" id="GO:0005667">
    <property type="term" value="C:transcription regulator complex"/>
    <property type="evidence" value="ECO:0007669"/>
    <property type="project" value="TreeGrafter"/>
</dbReference>
<dbReference type="PANTHER" id="PTHR14003">
    <property type="entry name" value="TRANSCRIPTIONAL REPRESSOR PROTEIN YY"/>
    <property type="match status" value="1"/>
</dbReference>
<dbReference type="InterPro" id="IPR013087">
    <property type="entry name" value="Znf_C2H2_type"/>
</dbReference>
<dbReference type="PROSITE" id="PS50172">
    <property type="entry name" value="BRCT"/>
    <property type="match status" value="1"/>
</dbReference>
<feature type="domain" description="C2H2-type" evidence="7">
    <location>
        <begin position="594"/>
        <end position="623"/>
    </location>
</feature>
<dbReference type="InterPro" id="IPR036420">
    <property type="entry name" value="BRCT_dom_sf"/>
</dbReference>
<evidence type="ECO:0000256" key="5">
    <source>
        <dbReference type="PROSITE-ProRule" id="PRU00042"/>
    </source>
</evidence>
<dbReference type="Gene3D" id="3.40.50.10190">
    <property type="entry name" value="BRCT domain"/>
    <property type="match status" value="1"/>
</dbReference>
<dbReference type="STRING" id="1263082.A0A068RRE9"/>
<dbReference type="GO" id="GO:0000978">
    <property type="term" value="F:RNA polymerase II cis-regulatory region sequence-specific DNA binding"/>
    <property type="evidence" value="ECO:0007669"/>
    <property type="project" value="TreeGrafter"/>
</dbReference>
<dbReference type="InterPro" id="IPR027434">
    <property type="entry name" value="Homing_endonucl"/>
</dbReference>
<keyword evidence="2" id="KW-0677">Repeat</keyword>
<dbReference type="VEuPathDB" id="FungiDB:LCOR_04204.1"/>